<dbReference type="InterPro" id="IPR029058">
    <property type="entry name" value="AB_hydrolase_fold"/>
</dbReference>
<dbReference type="RefSeq" id="WP_367855817.1">
    <property type="nucleotide sequence ID" value="NZ_JBFOHK010000006.1"/>
</dbReference>
<name>A0ABV3QJ11_9GAMM</name>
<gene>
    <name evidence="1" type="ORF">ABQJ54_18550</name>
</gene>
<reference evidence="1 2" key="1">
    <citation type="submission" date="2024-06" db="EMBL/GenBank/DDBJ databases">
        <authorList>
            <person name="Woo H."/>
        </authorList>
    </citation>
    <scope>NUCLEOTIDE SEQUENCE [LARGE SCALE GENOMIC DNA]</scope>
    <source>
        <strain evidence="1 2">Si-c</strain>
    </source>
</reference>
<keyword evidence="1" id="KW-0378">Hydrolase</keyword>
<sequence length="95" mass="10197">MMHKKGSIGPDTFGKNRLTAAIGKDDAALAANSPDRLADQIDAPVLLIHCDADERVPFTRARTMRVALDTAHKPCELSNPAKAKASTTKPAMWNA</sequence>
<dbReference type="GO" id="GO:0016787">
    <property type="term" value="F:hydrolase activity"/>
    <property type="evidence" value="ECO:0007669"/>
    <property type="project" value="UniProtKB-KW"/>
</dbReference>
<evidence type="ECO:0000313" key="2">
    <source>
        <dbReference type="Proteomes" id="UP001556220"/>
    </source>
</evidence>
<dbReference type="EMBL" id="JBFOHK010000006">
    <property type="protein sequence ID" value="MEW9573760.1"/>
    <property type="molecule type" value="Genomic_DNA"/>
</dbReference>
<dbReference type="EC" id="3.4.-.-" evidence="1"/>
<protein>
    <submittedName>
        <fullName evidence="1">Alpha/beta hydrolase family protein</fullName>
        <ecNumber evidence="1">3.4.-.-</ecNumber>
    </submittedName>
</protein>
<organism evidence="1 2">
    <name type="scientific">Rhodanobacter lycopersici</name>
    <dbReference type="NCBI Taxonomy" id="3162487"/>
    <lineage>
        <taxon>Bacteria</taxon>
        <taxon>Pseudomonadati</taxon>
        <taxon>Pseudomonadota</taxon>
        <taxon>Gammaproteobacteria</taxon>
        <taxon>Lysobacterales</taxon>
        <taxon>Rhodanobacteraceae</taxon>
        <taxon>Rhodanobacter</taxon>
    </lineage>
</organism>
<evidence type="ECO:0000313" key="1">
    <source>
        <dbReference type="EMBL" id="MEW9573760.1"/>
    </source>
</evidence>
<dbReference type="SUPFAM" id="SSF53474">
    <property type="entry name" value="alpha/beta-Hydrolases"/>
    <property type="match status" value="1"/>
</dbReference>
<dbReference type="Proteomes" id="UP001556220">
    <property type="component" value="Unassembled WGS sequence"/>
</dbReference>
<keyword evidence="2" id="KW-1185">Reference proteome</keyword>
<accession>A0ABV3QJ11</accession>
<proteinExistence type="predicted"/>
<dbReference type="Gene3D" id="3.40.50.1820">
    <property type="entry name" value="alpha/beta hydrolase"/>
    <property type="match status" value="1"/>
</dbReference>
<comment type="caution">
    <text evidence="1">The sequence shown here is derived from an EMBL/GenBank/DDBJ whole genome shotgun (WGS) entry which is preliminary data.</text>
</comment>